<name>A0A0R2GZZ6_WEIVI</name>
<dbReference type="SUPFAM" id="SSF46785">
    <property type="entry name" value="Winged helix' DNA-binding domain"/>
    <property type="match status" value="1"/>
</dbReference>
<dbReference type="Pfam" id="PF03551">
    <property type="entry name" value="PadR"/>
    <property type="match status" value="1"/>
</dbReference>
<feature type="domain" description="Transcription regulator PadR N-terminal" evidence="1">
    <location>
        <begin position="10"/>
        <end position="81"/>
    </location>
</feature>
<proteinExistence type="predicted"/>
<dbReference type="Proteomes" id="UP000051992">
    <property type="component" value="Unassembled WGS sequence"/>
</dbReference>
<keyword evidence="3" id="KW-1185">Reference proteome</keyword>
<dbReference type="PATRIC" id="fig|1629.5.peg.619"/>
<accession>A0A0R2GZZ6</accession>
<protein>
    <recommendedName>
        <fullName evidence="1">Transcription regulator PadR N-terminal domain-containing protein</fullName>
    </recommendedName>
</protein>
<evidence type="ECO:0000313" key="2">
    <source>
        <dbReference type="EMBL" id="KRN46345.1"/>
    </source>
</evidence>
<evidence type="ECO:0000259" key="1">
    <source>
        <dbReference type="Pfam" id="PF03551"/>
    </source>
</evidence>
<dbReference type="Gene3D" id="1.10.10.10">
    <property type="entry name" value="Winged helix-like DNA-binding domain superfamily/Winged helix DNA-binding domain"/>
    <property type="match status" value="1"/>
</dbReference>
<dbReference type="EMBL" id="JQBM01000002">
    <property type="protein sequence ID" value="KRN46345.1"/>
    <property type="molecule type" value="Genomic_DNA"/>
</dbReference>
<dbReference type="AlphaFoldDB" id="A0A0R2GZZ6"/>
<evidence type="ECO:0000313" key="3">
    <source>
        <dbReference type="Proteomes" id="UP000051992"/>
    </source>
</evidence>
<comment type="caution">
    <text evidence="2">The sequence shown here is derived from an EMBL/GenBank/DDBJ whole genome shotgun (WGS) entry which is preliminary data.</text>
</comment>
<organism evidence="2 3">
    <name type="scientific">Weissella viridescens</name>
    <name type="common">Lactobacillus viridescens</name>
    <dbReference type="NCBI Taxonomy" id="1629"/>
    <lineage>
        <taxon>Bacteria</taxon>
        <taxon>Bacillati</taxon>
        <taxon>Bacillota</taxon>
        <taxon>Bacilli</taxon>
        <taxon>Lactobacillales</taxon>
        <taxon>Lactobacillaceae</taxon>
        <taxon>Weissella</taxon>
    </lineage>
</organism>
<gene>
    <name evidence="2" type="ORF">IV50_GL000614</name>
</gene>
<dbReference type="InterPro" id="IPR036388">
    <property type="entry name" value="WH-like_DNA-bd_sf"/>
</dbReference>
<sequence>MEVNMYDLLILGMLMAHDYSGYKLGHVLGEVLVPRRKLSNGVIYPLLDRLEQEGYITSAECEINGRRTKMMHITDAGRERFYALMAQPVAEDAKRADVYRFKFRGFGQIGPDEQKHILDEYCHSIQNDLDHYRHAQTKMVHEAEKYPDQQAHYQWAGNTIVLQIEMCEAQLAWANAQIAAIKAEE</sequence>
<dbReference type="PANTHER" id="PTHR43252:SF2">
    <property type="entry name" value="TRANSCRIPTION REGULATOR, PADR-LIKE FAMILY"/>
    <property type="match status" value="1"/>
</dbReference>
<dbReference type="InterPro" id="IPR005149">
    <property type="entry name" value="Tscrpt_reg_PadR_N"/>
</dbReference>
<reference evidence="2 3" key="1">
    <citation type="journal article" date="2015" name="Genome Announc.">
        <title>Expanding the biotechnology potential of lactobacilli through comparative genomics of 213 strains and associated genera.</title>
        <authorList>
            <person name="Sun Z."/>
            <person name="Harris H.M."/>
            <person name="McCann A."/>
            <person name="Guo C."/>
            <person name="Argimon S."/>
            <person name="Zhang W."/>
            <person name="Yang X."/>
            <person name="Jeffery I.B."/>
            <person name="Cooney J.C."/>
            <person name="Kagawa T.F."/>
            <person name="Liu W."/>
            <person name="Song Y."/>
            <person name="Salvetti E."/>
            <person name="Wrobel A."/>
            <person name="Rasinkangas P."/>
            <person name="Parkhill J."/>
            <person name="Rea M.C."/>
            <person name="O'Sullivan O."/>
            <person name="Ritari J."/>
            <person name="Douillard F.P."/>
            <person name="Paul Ross R."/>
            <person name="Yang R."/>
            <person name="Briner A.E."/>
            <person name="Felis G.E."/>
            <person name="de Vos W.M."/>
            <person name="Barrangou R."/>
            <person name="Klaenhammer T.R."/>
            <person name="Caufield P.W."/>
            <person name="Cui Y."/>
            <person name="Zhang H."/>
            <person name="O'Toole P.W."/>
        </authorList>
    </citation>
    <scope>NUCLEOTIDE SEQUENCE [LARGE SCALE GENOMIC DNA]</scope>
    <source>
        <strain evidence="2 3">DSM 20410</strain>
    </source>
</reference>
<dbReference type="InterPro" id="IPR036390">
    <property type="entry name" value="WH_DNA-bd_sf"/>
</dbReference>
<dbReference type="PANTHER" id="PTHR43252">
    <property type="entry name" value="TRANSCRIPTIONAL REGULATOR YQJI"/>
    <property type="match status" value="1"/>
</dbReference>